<dbReference type="PANTHER" id="PTHR33109:SF3">
    <property type="entry name" value="EPIDERMAL PATTERNING FACTOR-LIKE PROTEIN"/>
    <property type="match status" value="1"/>
</dbReference>
<dbReference type="InterPro" id="IPR039455">
    <property type="entry name" value="EPFL"/>
</dbReference>
<evidence type="ECO:0000256" key="5">
    <source>
        <dbReference type="ARBA" id="ARBA00023157"/>
    </source>
</evidence>
<organism evidence="7 8">
    <name type="scientific">Macleaya cordata</name>
    <name type="common">Five-seeded plume-poppy</name>
    <name type="synonym">Bocconia cordata</name>
    <dbReference type="NCBI Taxonomy" id="56857"/>
    <lineage>
        <taxon>Eukaryota</taxon>
        <taxon>Viridiplantae</taxon>
        <taxon>Streptophyta</taxon>
        <taxon>Embryophyta</taxon>
        <taxon>Tracheophyta</taxon>
        <taxon>Spermatophyta</taxon>
        <taxon>Magnoliopsida</taxon>
        <taxon>Ranunculales</taxon>
        <taxon>Papaveraceae</taxon>
        <taxon>Papaveroideae</taxon>
        <taxon>Macleaya</taxon>
    </lineage>
</organism>
<dbReference type="GO" id="GO:0005576">
    <property type="term" value="C:extracellular region"/>
    <property type="evidence" value="ECO:0007669"/>
    <property type="project" value="UniProtKB-SubCell"/>
</dbReference>
<dbReference type="OMA" id="CHPCMAA"/>
<name>A0A200QBV8_MACCD</name>
<dbReference type="FunCoup" id="A0A200QBV8">
    <property type="interactions" value="92"/>
</dbReference>
<protein>
    <recommendedName>
        <fullName evidence="6">Epidermal patterning factor-like protein</fullName>
    </recommendedName>
</protein>
<accession>A0A200QBV8</accession>
<evidence type="ECO:0000256" key="4">
    <source>
        <dbReference type="ARBA" id="ARBA00022729"/>
    </source>
</evidence>
<dbReference type="AlphaFoldDB" id="A0A200QBV8"/>
<evidence type="ECO:0000256" key="2">
    <source>
        <dbReference type="ARBA" id="ARBA00008127"/>
    </source>
</evidence>
<keyword evidence="8" id="KW-1185">Reference proteome</keyword>
<evidence type="ECO:0000313" key="8">
    <source>
        <dbReference type="Proteomes" id="UP000195402"/>
    </source>
</evidence>
<comment type="subcellular location">
    <subcellularLocation>
        <location evidence="1 6">Secreted</location>
    </subcellularLocation>
</comment>
<evidence type="ECO:0000313" key="7">
    <source>
        <dbReference type="EMBL" id="OVA07949.1"/>
    </source>
</evidence>
<evidence type="ECO:0000256" key="6">
    <source>
        <dbReference type="RuleBase" id="RU367102"/>
    </source>
</evidence>
<dbReference type="InParanoid" id="A0A200QBV8"/>
<dbReference type="Pfam" id="PF17181">
    <property type="entry name" value="EPF"/>
    <property type="match status" value="1"/>
</dbReference>
<evidence type="ECO:0000256" key="3">
    <source>
        <dbReference type="ARBA" id="ARBA00022525"/>
    </source>
</evidence>
<dbReference type="Proteomes" id="UP000195402">
    <property type="component" value="Unassembled WGS sequence"/>
</dbReference>
<comment type="caution">
    <text evidence="7">The sequence shown here is derived from an EMBL/GenBank/DDBJ whole genome shotgun (WGS) entry which is preliminary data.</text>
</comment>
<feature type="signal peptide" evidence="6">
    <location>
        <begin position="1"/>
        <end position="28"/>
    </location>
</feature>
<keyword evidence="4 6" id="KW-0732">Signal</keyword>
<comment type="function">
    <text evidence="6">Controls stomatal patterning.</text>
</comment>
<dbReference type="GO" id="GO:0010052">
    <property type="term" value="P:guard cell differentiation"/>
    <property type="evidence" value="ECO:0007669"/>
    <property type="project" value="UniProtKB-UniRule"/>
</dbReference>
<sequence length="130" mass="14528">MRLLNPDLLYSTTILVTVLHLLFFPASCIDQQPISAPPQGVLMEGKSRLGSTPPSCNNRCNQCNPCMAIQVPTQTRDRVKPGFDRLVPLMNKEEKTESLPTTTTTTGKDQYTNYKPLGWKCRCGNLLFNP</sequence>
<dbReference type="EMBL" id="MVGT01002394">
    <property type="protein sequence ID" value="OVA07949.1"/>
    <property type="molecule type" value="Genomic_DNA"/>
</dbReference>
<dbReference type="STRING" id="56857.A0A200QBV8"/>
<reference evidence="7 8" key="1">
    <citation type="journal article" date="2017" name="Mol. Plant">
        <title>The Genome of Medicinal Plant Macleaya cordata Provides New Insights into Benzylisoquinoline Alkaloids Metabolism.</title>
        <authorList>
            <person name="Liu X."/>
            <person name="Liu Y."/>
            <person name="Huang P."/>
            <person name="Ma Y."/>
            <person name="Qing Z."/>
            <person name="Tang Q."/>
            <person name="Cao H."/>
            <person name="Cheng P."/>
            <person name="Zheng Y."/>
            <person name="Yuan Z."/>
            <person name="Zhou Y."/>
            <person name="Liu J."/>
            <person name="Tang Z."/>
            <person name="Zhuo Y."/>
            <person name="Zhang Y."/>
            <person name="Yu L."/>
            <person name="Huang J."/>
            <person name="Yang P."/>
            <person name="Peng Q."/>
            <person name="Zhang J."/>
            <person name="Jiang W."/>
            <person name="Zhang Z."/>
            <person name="Lin K."/>
            <person name="Ro D.K."/>
            <person name="Chen X."/>
            <person name="Xiong X."/>
            <person name="Shang Y."/>
            <person name="Huang S."/>
            <person name="Zeng J."/>
        </authorList>
    </citation>
    <scope>NUCLEOTIDE SEQUENCE [LARGE SCALE GENOMIC DNA]</scope>
    <source>
        <strain evidence="8">cv. BLH2017</strain>
        <tissue evidence="7">Root</tissue>
    </source>
</reference>
<evidence type="ECO:0000256" key="1">
    <source>
        <dbReference type="ARBA" id="ARBA00004613"/>
    </source>
</evidence>
<proteinExistence type="inferred from homology"/>
<keyword evidence="6" id="KW-0217">Developmental protein</keyword>
<feature type="chain" id="PRO_5027155166" description="Epidermal patterning factor-like protein" evidence="6">
    <location>
        <begin position="29"/>
        <end position="130"/>
    </location>
</feature>
<comment type="similarity">
    <text evidence="2 6">Belongs to the plant cysteine rich small secretory peptide family. Epidermal patterning factor subfamily.</text>
</comment>
<gene>
    <name evidence="7" type="ORF">BVC80_8733g16</name>
</gene>
<dbReference type="PANTHER" id="PTHR33109">
    <property type="entry name" value="EPIDERMAL PATTERNING FACTOR-LIKE PROTEIN 4"/>
    <property type="match status" value="1"/>
</dbReference>
<keyword evidence="3 6" id="KW-0964">Secreted</keyword>
<dbReference type="OrthoDB" id="1922142at2759"/>
<keyword evidence="5" id="KW-1015">Disulfide bond</keyword>